<dbReference type="Proteomes" id="UP000030437">
    <property type="component" value="Unassembled WGS sequence"/>
</dbReference>
<dbReference type="OrthoDB" id="9772736at2"/>
<evidence type="ECO:0000256" key="2">
    <source>
        <dbReference type="ARBA" id="ARBA00023002"/>
    </source>
</evidence>
<evidence type="ECO:0000313" key="5">
    <source>
        <dbReference type="Proteomes" id="UP000030437"/>
    </source>
</evidence>
<feature type="domain" description="NADH:flavin oxidoreductase/NADH oxidase N-terminal" evidence="3">
    <location>
        <begin position="6"/>
        <end position="330"/>
    </location>
</feature>
<sequence length="364" mass="40260">MTTYLKPFTFNNGVSIRNRVVMAPMTTYSANADDTVSDAEITYYRERSYGVGAVITACAYVIPNGKGFPGQISAHSDEYISSLKRIADAIHDGGAKAILQIYHGGRQAVRDLVPNGDVVSASETVAADGGVARALTVEEIEEIVVAFGETTRRAIEAGFDGVEIHGANTYLLQQFFSGFTNKRTDRYGGSVEKRMTFLLEIIDHVNRAKAQYADDQFIVGYRFSPEEPEEDGITLDETVQLVDRLADEKLDYLHMSLGDFRSEARRYSGEKENRITILKRVIDGRVPFIGVGSIYSPEDAKEAMEAGADLIALGRELLIEPHWVEKVAAGEPVITEMDMDRDNNIPESLMNMMKRNVGWVPGVK</sequence>
<protein>
    <submittedName>
        <fullName evidence="4">NADH-dependent flavin oxidoreductase</fullName>
    </submittedName>
</protein>
<dbReference type="InterPro" id="IPR001155">
    <property type="entry name" value="OxRdtase_FMN_N"/>
</dbReference>
<dbReference type="GO" id="GO:0016491">
    <property type="term" value="F:oxidoreductase activity"/>
    <property type="evidence" value="ECO:0007669"/>
    <property type="project" value="UniProtKB-KW"/>
</dbReference>
<keyword evidence="5" id="KW-1185">Reference proteome</keyword>
<proteinExistence type="predicted"/>
<accession>A0A0A3IIS3</accession>
<evidence type="ECO:0000256" key="1">
    <source>
        <dbReference type="ARBA" id="ARBA00022630"/>
    </source>
</evidence>
<keyword evidence="2" id="KW-0560">Oxidoreductase</keyword>
<dbReference type="eggNOG" id="COG1902">
    <property type="taxonomic scope" value="Bacteria"/>
</dbReference>
<dbReference type="SUPFAM" id="SSF51395">
    <property type="entry name" value="FMN-linked oxidoreductases"/>
    <property type="match status" value="1"/>
</dbReference>
<dbReference type="GO" id="GO:0010181">
    <property type="term" value="F:FMN binding"/>
    <property type="evidence" value="ECO:0007669"/>
    <property type="project" value="InterPro"/>
</dbReference>
<dbReference type="Pfam" id="PF00724">
    <property type="entry name" value="Oxidored_FMN"/>
    <property type="match status" value="1"/>
</dbReference>
<comment type="caution">
    <text evidence="4">The sequence shown here is derived from an EMBL/GenBank/DDBJ whole genome shotgun (WGS) entry which is preliminary data.</text>
</comment>
<dbReference type="InterPro" id="IPR051799">
    <property type="entry name" value="NADH_flavin_oxidoreductase"/>
</dbReference>
<dbReference type="STRING" id="1220589.CD32_15970"/>
<evidence type="ECO:0000259" key="3">
    <source>
        <dbReference type="Pfam" id="PF00724"/>
    </source>
</evidence>
<dbReference type="Gene3D" id="3.20.20.70">
    <property type="entry name" value="Aldolase class I"/>
    <property type="match status" value="1"/>
</dbReference>
<dbReference type="EMBL" id="JPVP01000058">
    <property type="protein sequence ID" value="KGR83335.1"/>
    <property type="molecule type" value="Genomic_DNA"/>
</dbReference>
<gene>
    <name evidence="4" type="ORF">CD32_15970</name>
</gene>
<keyword evidence="1" id="KW-0285">Flavoprotein</keyword>
<evidence type="ECO:0000313" key="4">
    <source>
        <dbReference type="EMBL" id="KGR83335.1"/>
    </source>
</evidence>
<dbReference type="PANTHER" id="PTHR43656">
    <property type="entry name" value="BINDING OXIDOREDUCTASE, PUTATIVE (AFU_ORTHOLOGUE AFUA_2G08260)-RELATED"/>
    <property type="match status" value="1"/>
</dbReference>
<name>A0A0A3IIS3_9BACI</name>
<organism evidence="4 5">
    <name type="scientific">Lysinibacillus odysseyi 34hs-1 = NBRC 100172</name>
    <dbReference type="NCBI Taxonomy" id="1220589"/>
    <lineage>
        <taxon>Bacteria</taxon>
        <taxon>Bacillati</taxon>
        <taxon>Bacillota</taxon>
        <taxon>Bacilli</taxon>
        <taxon>Bacillales</taxon>
        <taxon>Bacillaceae</taxon>
        <taxon>Lysinibacillus</taxon>
    </lineage>
</organism>
<dbReference type="CDD" id="cd04735">
    <property type="entry name" value="OYE_like_4_FMN"/>
    <property type="match status" value="1"/>
</dbReference>
<dbReference type="RefSeq" id="WP_036156420.1">
    <property type="nucleotide sequence ID" value="NZ_AVCX01000003.1"/>
</dbReference>
<dbReference type="InterPro" id="IPR013785">
    <property type="entry name" value="Aldolase_TIM"/>
</dbReference>
<reference evidence="4 5" key="1">
    <citation type="submission" date="2014-02" db="EMBL/GenBank/DDBJ databases">
        <title>Draft genome sequence of Lysinibacillus odysseyi NBRC 100172.</title>
        <authorList>
            <person name="Zhang F."/>
            <person name="Wang G."/>
            <person name="Zhang L."/>
        </authorList>
    </citation>
    <scope>NUCLEOTIDE SEQUENCE [LARGE SCALE GENOMIC DNA]</scope>
    <source>
        <strain evidence="4 5">NBRC 100172</strain>
    </source>
</reference>
<dbReference type="AlphaFoldDB" id="A0A0A3IIS3"/>
<dbReference type="PANTHER" id="PTHR43656:SF2">
    <property type="entry name" value="BINDING OXIDOREDUCTASE, PUTATIVE (AFU_ORTHOLOGUE AFUA_2G08260)-RELATED"/>
    <property type="match status" value="1"/>
</dbReference>